<evidence type="ECO:0000256" key="2">
    <source>
        <dbReference type="ARBA" id="ARBA00022679"/>
    </source>
</evidence>
<proteinExistence type="predicted"/>
<gene>
    <name evidence="3" type="primary">rsmD_18</name>
    <name evidence="3" type="ORF">SDC9_72804</name>
</gene>
<dbReference type="CDD" id="cd02440">
    <property type="entry name" value="AdoMet_MTases"/>
    <property type="match status" value="1"/>
</dbReference>
<dbReference type="NCBIfam" id="TIGR00095">
    <property type="entry name" value="16S rRNA (guanine(966)-N(2))-methyltransferase RsmD"/>
    <property type="match status" value="1"/>
</dbReference>
<dbReference type="InterPro" id="IPR004398">
    <property type="entry name" value="RNA_MeTrfase_RsmD"/>
</dbReference>
<dbReference type="GO" id="GO:0052913">
    <property type="term" value="F:16S rRNA (guanine(966)-N(2))-methyltransferase activity"/>
    <property type="evidence" value="ECO:0007669"/>
    <property type="project" value="UniProtKB-EC"/>
</dbReference>
<dbReference type="AlphaFoldDB" id="A0A644YII4"/>
<dbReference type="PANTHER" id="PTHR43542:SF1">
    <property type="entry name" value="METHYLTRANSFERASE"/>
    <property type="match status" value="1"/>
</dbReference>
<evidence type="ECO:0000256" key="1">
    <source>
        <dbReference type="ARBA" id="ARBA00022603"/>
    </source>
</evidence>
<dbReference type="PIRSF" id="PIRSF004553">
    <property type="entry name" value="CHP00095"/>
    <property type="match status" value="1"/>
</dbReference>
<dbReference type="InterPro" id="IPR029063">
    <property type="entry name" value="SAM-dependent_MTases_sf"/>
</dbReference>
<accession>A0A644YII4</accession>
<dbReference type="Gene3D" id="3.40.50.150">
    <property type="entry name" value="Vaccinia Virus protein VP39"/>
    <property type="match status" value="1"/>
</dbReference>
<evidence type="ECO:0000313" key="3">
    <source>
        <dbReference type="EMBL" id="MPM26303.1"/>
    </source>
</evidence>
<reference evidence="3" key="1">
    <citation type="submission" date="2019-08" db="EMBL/GenBank/DDBJ databases">
        <authorList>
            <person name="Kucharzyk K."/>
            <person name="Murdoch R.W."/>
            <person name="Higgins S."/>
            <person name="Loffler F."/>
        </authorList>
    </citation>
    <scope>NUCLEOTIDE SEQUENCE</scope>
</reference>
<sequence>MRIISGKYKSRRIPVPANLKARPTTDFARESLFNVLNNRVDWEETTALDLFSGTGSVALEFVSRGCPFVVNVETNQNHYNFICKAQELLGAKELFPVKADVFKYLQSVKQKFDLIFADPPYDLQSIDTIPDLIFKKELLKPEGVFILEHSRKQNFSAHPHFVSERKYGNVHFSFFE</sequence>
<comment type="caution">
    <text evidence="3">The sequence shown here is derived from an EMBL/GenBank/DDBJ whole genome shotgun (WGS) entry which is preliminary data.</text>
</comment>
<dbReference type="Pfam" id="PF03602">
    <property type="entry name" value="Cons_hypoth95"/>
    <property type="match status" value="1"/>
</dbReference>
<organism evidence="3">
    <name type="scientific">bioreactor metagenome</name>
    <dbReference type="NCBI Taxonomy" id="1076179"/>
    <lineage>
        <taxon>unclassified sequences</taxon>
        <taxon>metagenomes</taxon>
        <taxon>ecological metagenomes</taxon>
    </lineage>
</organism>
<keyword evidence="2 3" id="KW-0808">Transferase</keyword>
<dbReference type="GO" id="GO:0003676">
    <property type="term" value="F:nucleic acid binding"/>
    <property type="evidence" value="ECO:0007669"/>
    <property type="project" value="InterPro"/>
</dbReference>
<dbReference type="PROSITE" id="PS00092">
    <property type="entry name" value="N6_MTASE"/>
    <property type="match status" value="1"/>
</dbReference>
<dbReference type="EC" id="2.1.1.171" evidence="3"/>
<dbReference type="SUPFAM" id="SSF53335">
    <property type="entry name" value="S-adenosyl-L-methionine-dependent methyltransferases"/>
    <property type="match status" value="1"/>
</dbReference>
<name>A0A644YII4_9ZZZZ</name>
<keyword evidence="1 3" id="KW-0489">Methyltransferase</keyword>
<dbReference type="EMBL" id="VSSQ01004700">
    <property type="protein sequence ID" value="MPM26303.1"/>
    <property type="molecule type" value="Genomic_DNA"/>
</dbReference>
<dbReference type="PANTHER" id="PTHR43542">
    <property type="entry name" value="METHYLTRANSFERASE"/>
    <property type="match status" value="1"/>
</dbReference>
<dbReference type="InterPro" id="IPR002052">
    <property type="entry name" value="DNA_methylase_N6_adenine_CS"/>
</dbReference>
<protein>
    <submittedName>
        <fullName evidence="3">Ribosomal RNA small subunit methyltransferase D</fullName>
        <ecNumber evidence="3">2.1.1.171</ecNumber>
    </submittedName>
</protein>